<dbReference type="GO" id="GO:0010268">
    <property type="term" value="P:brassinosteroid homeostasis"/>
    <property type="evidence" value="ECO:0007669"/>
    <property type="project" value="TreeGrafter"/>
</dbReference>
<gene>
    <name evidence="5" type="ORF">M0R45_031119</name>
</gene>
<comment type="similarity">
    <text evidence="1">Belongs to the cytochrome P450 family.</text>
</comment>
<dbReference type="Gene3D" id="1.10.630.10">
    <property type="entry name" value="Cytochrome P450"/>
    <property type="match status" value="1"/>
</dbReference>
<evidence type="ECO:0000256" key="2">
    <source>
        <dbReference type="ARBA" id="ARBA00022723"/>
    </source>
</evidence>
<keyword evidence="4" id="KW-1133">Transmembrane helix</keyword>
<dbReference type="PANTHER" id="PTHR24286:SF235">
    <property type="entry name" value="CYTOCHROME P450"/>
    <property type="match status" value="1"/>
</dbReference>
<evidence type="ECO:0000313" key="5">
    <source>
        <dbReference type="EMBL" id="KAK9922664.1"/>
    </source>
</evidence>
<protein>
    <recommendedName>
        <fullName evidence="7">Cytochrome P450</fullName>
    </recommendedName>
</protein>
<dbReference type="InterPro" id="IPR001128">
    <property type="entry name" value="Cyt_P450"/>
</dbReference>
<dbReference type="SUPFAM" id="SSF48264">
    <property type="entry name" value="Cytochrome P450"/>
    <property type="match status" value="1"/>
</dbReference>
<dbReference type="EMBL" id="JBEDUW010000006">
    <property type="protein sequence ID" value="KAK9922664.1"/>
    <property type="molecule type" value="Genomic_DNA"/>
</dbReference>
<dbReference type="Proteomes" id="UP001457282">
    <property type="component" value="Unassembled WGS sequence"/>
</dbReference>
<keyword evidence="4" id="KW-0472">Membrane</keyword>
<dbReference type="PANTHER" id="PTHR24286">
    <property type="entry name" value="CYTOCHROME P450 26"/>
    <property type="match status" value="1"/>
</dbReference>
<proteinExistence type="inferred from homology"/>
<dbReference type="GO" id="GO:0016125">
    <property type="term" value="P:sterol metabolic process"/>
    <property type="evidence" value="ECO:0007669"/>
    <property type="project" value="TreeGrafter"/>
</dbReference>
<evidence type="ECO:0000256" key="1">
    <source>
        <dbReference type="ARBA" id="ARBA00010617"/>
    </source>
</evidence>
<keyword evidence="2" id="KW-0479">Metal-binding</keyword>
<evidence type="ECO:0000256" key="4">
    <source>
        <dbReference type="SAM" id="Phobius"/>
    </source>
</evidence>
<reference evidence="5 6" key="1">
    <citation type="journal article" date="2023" name="G3 (Bethesda)">
        <title>A chromosome-length genome assembly and annotation of blackberry (Rubus argutus, cv. 'Hillquist').</title>
        <authorList>
            <person name="Bruna T."/>
            <person name="Aryal R."/>
            <person name="Dudchenko O."/>
            <person name="Sargent D.J."/>
            <person name="Mead D."/>
            <person name="Buti M."/>
            <person name="Cavallini A."/>
            <person name="Hytonen T."/>
            <person name="Andres J."/>
            <person name="Pham M."/>
            <person name="Weisz D."/>
            <person name="Mascagni F."/>
            <person name="Usai G."/>
            <person name="Natali L."/>
            <person name="Bassil N."/>
            <person name="Fernandez G.E."/>
            <person name="Lomsadze A."/>
            <person name="Armour M."/>
            <person name="Olukolu B."/>
            <person name="Poorten T."/>
            <person name="Britton C."/>
            <person name="Davik J."/>
            <person name="Ashrafi H."/>
            <person name="Aiden E.L."/>
            <person name="Borodovsky M."/>
            <person name="Worthington M."/>
        </authorList>
    </citation>
    <scope>NUCLEOTIDE SEQUENCE [LARGE SCALE GENOMIC DNA]</scope>
    <source>
        <strain evidence="5">PI 553951</strain>
    </source>
</reference>
<dbReference type="GO" id="GO:0020037">
    <property type="term" value="F:heme binding"/>
    <property type="evidence" value="ECO:0007669"/>
    <property type="project" value="InterPro"/>
</dbReference>
<feature type="transmembrane region" description="Helical" evidence="4">
    <location>
        <begin position="16"/>
        <end position="35"/>
    </location>
</feature>
<name>A0AAW1WGJ7_RUBAR</name>
<evidence type="ECO:0008006" key="7">
    <source>
        <dbReference type="Google" id="ProtNLM"/>
    </source>
</evidence>
<dbReference type="GO" id="GO:0005506">
    <property type="term" value="F:iron ion binding"/>
    <property type="evidence" value="ECO:0007669"/>
    <property type="project" value="InterPro"/>
</dbReference>
<accession>A0AAW1WGJ7</accession>
<keyword evidence="6" id="KW-1185">Reference proteome</keyword>
<dbReference type="GO" id="GO:0016705">
    <property type="term" value="F:oxidoreductase activity, acting on paired donors, with incorporation or reduction of molecular oxygen"/>
    <property type="evidence" value="ECO:0007669"/>
    <property type="project" value="InterPro"/>
</dbReference>
<comment type="caution">
    <text evidence="5">The sequence shown here is derived from an EMBL/GenBank/DDBJ whole genome shotgun (WGS) entry which is preliminary data.</text>
</comment>
<organism evidence="5 6">
    <name type="scientific">Rubus argutus</name>
    <name type="common">Southern blackberry</name>
    <dbReference type="NCBI Taxonomy" id="59490"/>
    <lineage>
        <taxon>Eukaryota</taxon>
        <taxon>Viridiplantae</taxon>
        <taxon>Streptophyta</taxon>
        <taxon>Embryophyta</taxon>
        <taxon>Tracheophyta</taxon>
        <taxon>Spermatophyta</taxon>
        <taxon>Magnoliopsida</taxon>
        <taxon>eudicotyledons</taxon>
        <taxon>Gunneridae</taxon>
        <taxon>Pentapetalae</taxon>
        <taxon>rosids</taxon>
        <taxon>fabids</taxon>
        <taxon>Rosales</taxon>
        <taxon>Rosaceae</taxon>
        <taxon>Rosoideae</taxon>
        <taxon>Rosoideae incertae sedis</taxon>
        <taxon>Rubus</taxon>
    </lineage>
</organism>
<evidence type="ECO:0000313" key="6">
    <source>
        <dbReference type="Proteomes" id="UP001457282"/>
    </source>
</evidence>
<dbReference type="GO" id="GO:0004497">
    <property type="term" value="F:monooxygenase activity"/>
    <property type="evidence" value="ECO:0007669"/>
    <property type="project" value="InterPro"/>
</dbReference>
<dbReference type="Pfam" id="PF00067">
    <property type="entry name" value="p450"/>
    <property type="match status" value="1"/>
</dbReference>
<keyword evidence="4" id="KW-0812">Transmembrane</keyword>
<sequence>MVRPIELLFLVKKYDVLIIALLFSTGVAFFVSKLLQRKAASSRGHIPGRLGLPFIGETILFLSATNSTKGCYDFIRLRRIWYGKWFKTRIFGKIHVFIPSTEGARMIFSNDFSIFNKGYVKSMADCIGDKSLLCVSHENHKRIRRLLSDPFSMNSLSSFIEKFDKMLCQKLKKLEQGGKSFAVLDFSMKMTFDAMCCMLMSVTDESLLKQLERDCTAVSDGILSVPFMIPGTRYYKGIKARRRLMETFNDMIARRRSGKELSRT</sequence>
<dbReference type="InterPro" id="IPR036396">
    <property type="entry name" value="Cyt_P450_sf"/>
</dbReference>
<evidence type="ECO:0000256" key="3">
    <source>
        <dbReference type="ARBA" id="ARBA00023004"/>
    </source>
</evidence>
<keyword evidence="3" id="KW-0408">Iron</keyword>
<dbReference type="AlphaFoldDB" id="A0AAW1WGJ7"/>
<dbReference type="GO" id="GO:0016132">
    <property type="term" value="P:brassinosteroid biosynthetic process"/>
    <property type="evidence" value="ECO:0007669"/>
    <property type="project" value="TreeGrafter"/>
</dbReference>